<reference evidence="1 2" key="1">
    <citation type="submission" date="2019-09" db="EMBL/GenBank/DDBJ databases">
        <authorList>
            <person name="Chandra G."/>
            <person name="Truman W A."/>
        </authorList>
    </citation>
    <scope>NUCLEOTIDE SEQUENCE [LARGE SCALE GENOMIC DNA]</scope>
    <source>
        <strain evidence="1">PS685</strain>
    </source>
</reference>
<evidence type="ECO:0000313" key="2">
    <source>
        <dbReference type="Proteomes" id="UP000326437"/>
    </source>
</evidence>
<dbReference type="AlphaFoldDB" id="A0A5E6YWH5"/>
<proteinExistence type="predicted"/>
<name>A0A5E6YWH5_PSEFL</name>
<organism evidence="1 2">
    <name type="scientific">Pseudomonas fluorescens</name>
    <dbReference type="NCBI Taxonomy" id="294"/>
    <lineage>
        <taxon>Bacteria</taxon>
        <taxon>Pseudomonadati</taxon>
        <taxon>Pseudomonadota</taxon>
        <taxon>Gammaproteobacteria</taxon>
        <taxon>Pseudomonadales</taxon>
        <taxon>Pseudomonadaceae</taxon>
        <taxon>Pseudomonas</taxon>
    </lineage>
</organism>
<dbReference type="EMBL" id="CABVHO010000031">
    <property type="protein sequence ID" value="VVN58468.1"/>
    <property type="molecule type" value="Genomic_DNA"/>
</dbReference>
<dbReference type="Proteomes" id="UP000326437">
    <property type="component" value="Unassembled WGS sequence"/>
</dbReference>
<accession>A0A5E6YWH5</accession>
<protein>
    <submittedName>
        <fullName evidence="1">Uncharacterized protein</fullName>
    </submittedName>
</protein>
<gene>
    <name evidence="1" type="ORF">PS685_02818</name>
</gene>
<evidence type="ECO:0000313" key="1">
    <source>
        <dbReference type="EMBL" id="VVN58468.1"/>
    </source>
</evidence>
<sequence length="48" mass="5549">MWEQARSHKIKYSLYFRAQKKPEINGLTQAELPSVAIVNWLKAPMFGA</sequence>